<evidence type="ECO:0000256" key="1">
    <source>
        <dbReference type="ARBA" id="ARBA00006141"/>
    </source>
</evidence>
<dbReference type="AlphaFoldDB" id="A0A9P5TWC8"/>
<dbReference type="SMART" id="SM00101">
    <property type="entry name" value="14_3_3"/>
    <property type="match status" value="1"/>
</dbReference>
<reference evidence="3" key="1">
    <citation type="submission" date="2020-11" db="EMBL/GenBank/DDBJ databases">
        <authorList>
            <consortium name="DOE Joint Genome Institute"/>
            <person name="Ahrendt S."/>
            <person name="Riley R."/>
            <person name="Andreopoulos W."/>
            <person name="Labutti K."/>
            <person name="Pangilinan J."/>
            <person name="Ruiz-Duenas F.J."/>
            <person name="Barrasa J.M."/>
            <person name="Sanchez-Garcia M."/>
            <person name="Camarero S."/>
            <person name="Miyauchi S."/>
            <person name="Serrano A."/>
            <person name="Linde D."/>
            <person name="Babiker R."/>
            <person name="Drula E."/>
            <person name="Ayuso-Fernandez I."/>
            <person name="Pacheco R."/>
            <person name="Padilla G."/>
            <person name="Ferreira P."/>
            <person name="Barriuso J."/>
            <person name="Kellner H."/>
            <person name="Castanera R."/>
            <person name="Alfaro M."/>
            <person name="Ramirez L."/>
            <person name="Pisabarro A.G."/>
            <person name="Kuo A."/>
            <person name="Tritt A."/>
            <person name="Lipzen A."/>
            <person name="He G."/>
            <person name="Yan M."/>
            <person name="Ng V."/>
            <person name="Cullen D."/>
            <person name="Martin F."/>
            <person name="Rosso M.-N."/>
            <person name="Henrissat B."/>
            <person name="Hibbett D."/>
            <person name="Martinez A.T."/>
            <person name="Grigoriev I.V."/>
        </authorList>
    </citation>
    <scope>NUCLEOTIDE SEQUENCE</scope>
    <source>
        <strain evidence="3">AH 40177</strain>
    </source>
</reference>
<dbReference type="Gene3D" id="1.20.190.20">
    <property type="entry name" value="14-3-3 domain"/>
    <property type="match status" value="1"/>
</dbReference>
<evidence type="ECO:0000313" key="4">
    <source>
        <dbReference type="Proteomes" id="UP000772434"/>
    </source>
</evidence>
<dbReference type="EMBL" id="JADNRY010000405">
    <property type="protein sequence ID" value="KAF9056954.1"/>
    <property type="molecule type" value="Genomic_DNA"/>
</dbReference>
<feature type="non-terminal residue" evidence="3">
    <location>
        <position position="105"/>
    </location>
</feature>
<accession>A0A9P5TWC8</accession>
<dbReference type="PRINTS" id="PR00305">
    <property type="entry name" value="1433ZETA"/>
</dbReference>
<dbReference type="PANTHER" id="PTHR18860">
    <property type="entry name" value="14-3-3 PROTEIN"/>
    <property type="match status" value="1"/>
</dbReference>
<protein>
    <submittedName>
        <fullName evidence="3">14-3-3 domain-containing protein</fullName>
    </submittedName>
</protein>
<dbReference type="OrthoDB" id="10260625at2759"/>
<dbReference type="InterPro" id="IPR023410">
    <property type="entry name" value="14-3-3_domain"/>
</dbReference>
<dbReference type="Pfam" id="PF00244">
    <property type="entry name" value="14-3-3"/>
    <property type="match status" value="1"/>
</dbReference>
<evidence type="ECO:0000259" key="2">
    <source>
        <dbReference type="SMART" id="SM00101"/>
    </source>
</evidence>
<dbReference type="InterPro" id="IPR000308">
    <property type="entry name" value="14-3-3"/>
</dbReference>
<name>A0A9P5TWC8_9AGAR</name>
<evidence type="ECO:0000313" key="3">
    <source>
        <dbReference type="EMBL" id="KAF9056954.1"/>
    </source>
</evidence>
<organism evidence="3 4">
    <name type="scientific">Rhodocollybia butyracea</name>
    <dbReference type="NCBI Taxonomy" id="206335"/>
    <lineage>
        <taxon>Eukaryota</taxon>
        <taxon>Fungi</taxon>
        <taxon>Dikarya</taxon>
        <taxon>Basidiomycota</taxon>
        <taxon>Agaricomycotina</taxon>
        <taxon>Agaricomycetes</taxon>
        <taxon>Agaricomycetidae</taxon>
        <taxon>Agaricales</taxon>
        <taxon>Marasmiineae</taxon>
        <taxon>Omphalotaceae</taxon>
        <taxon>Rhodocollybia</taxon>
    </lineage>
</organism>
<keyword evidence="4" id="KW-1185">Reference proteome</keyword>
<dbReference type="SUPFAM" id="SSF48445">
    <property type="entry name" value="14-3-3 protein"/>
    <property type="match status" value="1"/>
</dbReference>
<comment type="similarity">
    <text evidence="1">Belongs to the 14-3-3 family.</text>
</comment>
<dbReference type="InterPro" id="IPR036815">
    <property type="entry name" value="14-3-3_dom_sf"/>
</dbReference>
<proteinExistence type="inferred from homology"/>
<gene>
    <name evidence="3" type="ORF">BDP27DRAFT_1166421</name>
</gene>
<feature type="domain" description="14-3-3" evidence="2">
    <location>
        <begin position="1"/>
        <end position="105"/>
    </location>
</feature>
<sequence>MGNHHRYLAEFATGDKRKESANKSLEAYKAASDVAVTKLPPTHPICLGLVLNFSIFYYKILNSPGRACHPAKQAFNDAIAELDTLLEESYEDLTLIMQLLRDNLT</sequence>
<dbReference type="Proteomes" id="UP000772434">
    <property type="component" value="Unassembled WGS sequence"/>
</dbReference>
<comment type="caution">
    <text evidence="3">The sequence shown here is derived from an EMBL/GenBank/DDBJ whole genome shotgun (WGS) entry which is preliminary data.</text>
</comment>